<comment type="catalytic activity">
    <reaction evidence="1 11 12">
        <text>[protein]-peptidylproline (omega=180) = [protein]-peptidylproline (omega=0)</text>
        <dbReference type="Rhea" id="RHEA:16237"/>
        <dbReference type="Rhea" id="RHEA-COMP:10747"/>
        <dbReference type="Rhea" id="RHEA-COMP:10748"/>
        <dbReference type="ChEBI" id="CHEBI:83833"/>
        <dbReference type="ChEBI" id="CHEBI:83834"/>
        <dbReference type="EC" id="5.2.1.8"/>
    </reaction>
</comment>
<dbReference type="Pfam" id="PF05697">
    <property type="entry name" value="Trigger_N"/>
    <property type="match status" value="1"/>
</dbReference>
<evidence type="ECO:0000259" key="14">
    <source>
        <dbReference type="PROSITE" id="PS50059"/>
    </source>
</evidence>
<keyword evidence="9 11" id="KW-0131">Cell cycle</keyword>
<keyword evidence="6 11" id="KW-0697">Rotamase</keyword>
<dbReference type="GO" id="GO:0043022">
    <property type="term" value="F:ribosome binding"/>
    <property type="evidence" value="ECO:0007669"/>
    <property type="project" value="TreeGrafter"/>
</dbReference>
<comment type="function">
    <text evidence="11">Involved in protein export. Acts as a chaperone by maintaining the newly synthesized protein in an open conformation. Functions as a peptidyl-prolyl cis-trans isomerase.</text>
</comment>
<evidence type="ECO:0000256" key="3">
    <source>
        <dbReference type="ARBA" id="ARBA00013194"/>
    </source>
</evidence>
<dbReference type="SUPFAM" id="SSF109998">
    <property type="entry name" value="Triger factor/SurA peptide-binding domain-like"/>
    <property type="match status" value="1"/>
</dbReference>
<dbReference type="GO" id="GO:0003755">
    <property type="term" value="F:peptidyl-prolyl cis-trans isomerase activity"/>
    <property type="evidence" value="ECO:0007669"/>
    <property type="project" value="UniProtKB-UniRule"/>
</dbReference>
<comment type="domain">
    <text evidence="11">Consists of 3 domains; the N-terminus binds the ribosome, the middle domain has PPIase activity, while the C-terminus has intrinsic chaperone activity on its own.</text>
</comment>
<keyword evidence="11" id="KW-0963">Cytoplasm</keyword>
<keyword evidence="8 11" id="KW-0413">Isomerase</keyword>
<evidence type="ECO:0000256" key="12">
    <source>
        <dbReference type="PROSITE-ProRule" id="PRU00277"/>
    </source>
</evidence>
<dbReference type="SUPFAM" id="SSF102735">
    <property type="entry name" value="Trigger factor ribosome-binding domain"/>
    <property type="match status" value="1"/>
</dbReference>
<dbReference type="InterPro" id="IPR037041">
    <property type="entry name" value="Trigger_fac_C_sf"/>
</dbReference>
<evidence type="ECO:0000256" key="2">
    <source>
        <dbReference type="ARBA" id="ARBA00005464"/>
    </source>
</evidence>
<dbReference type="Pfam" id="PF05698">
    <property type="entry name" value="Trigger_C"/>
    <property type="match status" value="1"/>
</dbReference>
<evidence type="ECO:0000313" key="15">
    <source>
        <dbReference type="EMBL" id="GGO76158.1"/>
    </source>
</evidence>
<dbReference type="GO" id="GO:0015031">
    <property type="term" value="P:protein transport"/>
    <property type="evidence" value="ECO:0007669"/>
    <property type="project" value="UniProtKB-UniRule"/>
</dbReference>
<dbReference type="RefSeq" id="WP_188857542.1">
    <property type="nucleotide sequence ID" value="NZ_BMLT01000001.1"/>
</dbReference>
<evidence type="ECO:0000256" key="5">
    <source>
        <dbReference type="ARBA" id="ARBA00022618"/>
    </source>
</evidence>
<comment type="subcellular location">
    <subcellularLocation>
        <location evidence="11">Cytoplasm</location>
    </subcellularLocation>
    <text evidence="11">About half TF is bound to the ribosome near the polypeptide exit tunnel while the other half is free in the cytoplasm.</text>
</comment>
<dbReference type="Gene3D" id="3.30.70.1050">
    <property type="entry name" value="Trigger factor ribosome-binding domain"/>
    <property type="match status" value="1"/>
</dbReference>
<dbReference type="InterPro" id="IPR008881">
    <property type="entry name" value="Trigger_fac_ribosome-bd_bac"/>
</dbReference>
<comment type="caution">
    <text evidence="15">The sequence shown here is derived from an EMBL/GenBank/DDBJ whole genome shotgun (WGS) entry which is preliminary data.</text>
</comment>
<keyword evidence="5 11" id="KW-0132">Cell division</keyword>
<dbReference type="InterPro" id="IPR008880">
    <property type="entry name" value="Trigger_fac_C"/>
</dbReference>
<dbReference type="PANTHER" id="PTHR30560">
    <property type="entry name" value="TRIGGER FACTOR CHAPERONE AND PEPTIDYL-PROLYL CIS/TRANS ISOMERASE"/>
    <property type="match status" value="1"/>
</dbReference>
<dbReference type="PANTHER" id="PTHR30560:SF3">
    <property type="entry name" value="TRIGGER FACTOR-LIKE PROTEIN TIG, CHLOROPLASTIC"/>
    <property type="match status" value="1"/>
</dbReference>
<dbReference type="PROSITE" id="PS50059">
    <property type="entry name" value="FKBP_PPIASE"/>
    <property type="match status" value="1"/>
</dbReference>
<dbReference type="PIRSF" id="PIRSF003095">
    <property type="entry name" value="Trigger_factor"/>
    <property type="match status" value="1"/>
</dbReference>
<proteinExistence type="inferred from homology"/>
<dbReference type="Gene3D" id="1.10.3120.10">
    <property type="entry name" value="Trigger factor, C-terminal domain"/>
    <property type="match status" value="1"/>
</dbReference>
<dbReference type="InterPro" id="IPR027304">
    <property type="entry name" value="Trigger_fact/SurA_dom_sf"/>
</dbReference>
<evidence type="ECO:0000256" key="6">
    <source>
        <dbReference type="ARBA" id="ARBA00023110"/>
    </source>
</evidence>
<evidence type="ECO:0000256" key="8">
    <source>
        <dbReference type="ARBA" id="ARBA00023235"/>
    </source>
</evidence>
<dbReference type="GO" id="GO:0051301">
    <property type="term" value="P:cell division"/>
    <property type="evidence" value="ECO:0007669"/>
    <property type="project" value="UniProtKB-KW"/>
</dbReference>
<dbReference type="InterPro" id="IPR036611">
    <property type="entry name" value="Trigger_fac_ribosome-bd_sf"/>
</dbReference>
<organism evidence="15 16">
    <name type="scientific">Marinobacterium nitratireducens</name>
    <dbReference type="NCBI Taxonomy" id="518897"/>
    <lineage>
        <taxon>Bacteria</taxon>
        <taxon>Pseudomonadati</taxon>
        <taxon>Pseudomonadota</taxon>
        <taxon>Gammaproteobacteria</taxon>
        <taxon>Oceanospirillales</taxon>
        <taxon>Oceanospirillaceae</taxon>
        <taxon>Marinobacterium</taxon>
    </lineage>
</organism>
<evidence type="ECO:0000256" key="9">
    <source>
        <dbReference type="ARBA" id="ARBA00023306"/>
    </source>
</evidence>
<dbReference type="Gene3D" id="3.10.50.40">
    <property type="match status" value="1"/>
</dbReference>
<accession>A0A917Z8W2</accession>
<evidence type="ECO:0000256" key="13">
    <source>
        <dbReference type="RuleBase" id="RU003914"/>
    </source>
</evidence>
<reference evidence="15 16" key="1">
    <citation type="journal article" date="2014" name="Int. J. Syst. Evol. Microbiol.">
        <title>Complete genome sequence of Corynebacterium casei LMG S-19264T (=DSM 44701T), isolated from a smear-ripened cheese.</title>
        <authorList>
            <consortium name="US DOE Joint Genome Institute (JGI-PGF)"/>
            <person name="Walter F."/>
            <person name="Albersmeier A."/>
            <person name="Kalinowski J."/>
            <person name="Ruckert C."/>
        </authorList>
    </citation>
    <scope>NUCLEOTIDE SEQUENCE [LARGE SCALE GENOMIC DNA]</scope>
    <source>
        <strain evidence="15 16">CGMCC 1.7286</strain>
    </source>
</reference>
<dbReference type="AlphaFoldDB" id="A0A917Z8W2"/>
<evidence type="ECO:0000256" key="11">
    <source>
        <dbReference type="HAMAP-Rule" id="MF_00303"/>
    </source>
</evidence>
<evidence type="ECO:0000313" key="16">
    <source>
        <dbReference type="Proteomes" id="UP000599578"/>
    </source>
</evidence>
<evidence type="ECO:0000256" key="4">
    <source>
        <dbReference type="ARBA" id="ARBA00016902"/>
    </source>
</evidence>
<evidence type="ECO:0000256" key="10">
    <source>
        <dbReference type="ARBA" id="ARBA00029986"/>
    </source>
</evidence>
<dbReference type="Pfam" id="PF00254">
    <property type="entry name" value="FKBP_C"/>
    <property type="match status" value="1"/>
</dbReference>
<dbReference type="EMBL" id="BMLT01000001">
    <property type="protein sequence ID" value="GGO76158.1"/>
    <property type="molecule type" value="Genomic_DNA"/>
</dbReference>
<evidence type="ECO:0000256" key="1">
    <source>
        <dbReference type="ARBA" id="ARBA00000971"/>
    </source>
</evidence>
<dbReference type="Proteomes" id="UP000599578">
    <property type="component" value="Unassembled WGS sequence"/>
</dbReference>
<dbReference type="HAMAP" id="MF_00303">
    <property type="entry name" value="Trigger_factor_Tig"/>
    <property type="match status" value="1"/>
</dbReference>
<protein>
    <recommendedName>
        <fullName evidence="4 11">Trigger factor</fullName>
        <shortName evidence="11">TF</shortName>
        <ecNumber evidence="3 11">5.2.1.8</ecNumber>
    </recommendedName>
    <alternativeName>
        <fullName evidence="10 11">PPIase</fullName>
    </alternativeName>
</protein>
<keyword evidence="16" id="KW-1185">Reference proteome</keyword>
<dbReference type="InterPro" id="IPR005215">
    <property type="entry name" value="Trig_fac"/>
</dbReference>
<dbReference type="InterPro" id="IPR046357">
    <property type="entry name" value="PPIase_dom_sf"/>
</dbReference>
<dbReference type="EC" id="5.2.1.8" evidence="3 11"/>
<dbReference type="InterPro" id="IPR001179">
    <property type="entry name" value="PPIase_FKBP_dom"/>
</dbReference>
<feature type="domain" description="PPIase FKBP-type" evidence="14">
    <location>
        <begin position="161"/>
        <end position="243"/>
    </location>
</feature>
<keyword evidence="7 11" id="KW-0143">Chaperone</keyword>
<dbReference type="GO" id="GO:0005737">
    <property type="term" value="C:cytoplasm"/>
    <property type="evidence" value="ECO:0007669"/>
    <property type="project" value="UniProtKB-SubCell"/>
</dbReference>
<sequence length="448" mass="49770">MQVSVEATSGLERQMTITVPAERIDNDVAKRVQETARRVRIDGFRPGKVPVKIVQKRYGAGIRQEVLGEVVQQSFYEAAQQEKLIPAGGPNIEFKTDKAGEDFEFVATFEVYPEIALADFSEVEIEKQNATVTDADLDNMIETLRKQQAGWDVVERAAEEGDRVKIDFEGFIDGEAFEGGKGEGMDLVLGSNTMIPGFEAGLIGVSAGDEKELNVTFPEDYQAENLKGKDAVFKVKVESVSASSLPELNEEFFAKFGLEGKTEEEFKSEVRANMERELKQALKMKLKEQAFGKLVKQNSIDVPSALVDSEIDNLRKQALQQFGGGNANLDPSMLPKELFEDQAKRRVSVGLLVQEVIKANEIKVDEDRVRAQIEELAATYQEPQQVIDWYYGNNEMLNQIQSLVMEDQVVDQLLASAKVVEVEVSYEDAIKPAQPEAEAEGEEEAAAE</sequence>
<comment type="similarity">
    <text evidence="2 11 13">Belongs to the FKBP-type PPIase family. Tig subfamily.</text>
</comment>
<dbReference type="SUPFAM" id="SSF54534">
    <property type="entry name" value="FKBP-like"/>
    <property type="match status" value="1"/>
</dbReference>
<dbReference type="GO" id="GO:0051083">
    <property type="term" value="P:'de novo' cotranslational protein folding"/>
    <property type="evidence" value="ECO:0007669"/>
    <property type="project" value="TreeGrafter"/>
</dbReference>
<dbReference type="FunFam" id="3.10.50.40:FF:000001">
    <property type="entry name" value="Trigger factor"/>
    <property type="match status" value="1"/>
</dbReference>
<dbReference type="NCBIfam" id="TIGR00115">
    <property type="entry name" value="tig"/>
    <property type="match status" value="1"/>
</dbReference>
<name>A0A917Z8W2_9GAMM</name>
<gene>
    <name evidence="11 15" type="primary">tig</name>
    <name evidence="15" type="ORF">GCM10011348_02700</name>
</gene>
<dbReference type="GO" id="GO:0043335">
    <property type="term" value="P:protein unfolding"/>
    <property type="evidence" value="ECO:0007669"/>
    <property type="project" value="TreeGrafter"/>
</dbReference>
<dbReference type="GO" id="GO:0044183">
    <property type="term" value="F:protein folding chaperone"/>
    <property type="evidence" value="ECO:0007669"/>
    <property type="project" value="TreeGrafter"/>
</dbReference>
<evidence type="ECO:0000256" key="7">
    <source>
        <dbReference type="ARBA" id="ARBA00023186"/>
    </source>
</evidence>